<evidence type="ECO:0000256" key="6">
    <source>
        <dbReference type="ARBA" id="ARBA00031445"/>
    </source>
</evidence>
<dbReference type="STRING" id="588932.DA69_08770"/>
<evidence type="ECO:0000256" key="9">
    <source>
        <dbReference type="PIRSR" id="PIRSR639901-2"/>
    </source>
</evidence>
<comment type="pathway">
    <text evidence="2 10">Bacterial outer membrane biogenesis; LPS core biosynthesis.</text>
</comment>
<evidence type="ECO:0000256" key="10">
    <source>
        <dbReference type="RuleBase" id="RU365103"/>
    </source>
</evidence>
<evidence type="ECO:0000256" key="7">
    <source>
        <dbReference type="ARBA" id="ARBA00049183"/>
    </source>
</evidence>
<organism evidence="12 13">
    <name type="scientific">Brevundimonas naejangsanensis</name>
    <dbReference type="NCBI Taxonomy" id="588932"/>
    <lineage>
        <taxon>Bacteria</taxon>
        <taxon>Pseudomonadati</taxon>
        <taxon>Pseudomonadota</taxon>
        <taxon>Alphaproteobacteria</taxon>
        <taxon>Caulobacterales</taxon>
        <taxon>Caulobacteraceae</taxon>
        <taxon>Brevundimonas</taxon>
    </lineage>
</organism>
<dbReference type="GO" id="GO:0009244">
    <property type="term" value="P:lipopolysaccharide core region biosynthetic process"/>
    <property type="evidence" value="ECO:0007669"/>
    <property type="project" value="UniProtKB-UniRule"/>
</dbReference>
<evidence type="ECO:0000259" key="11">
    <source>
        <dbReference type="Pfam" id="PF04413"/>
    </source>
</evidence>
<sequence>MAFSPALIVYQLLTRLLEPLAPRLLDARVRKGKEDPARVDERLGQPGMARPDGPLVWIHGVSVGEALSILPLAERIRKDRPDVTVLVTTGTLTSAQVLASRLPRGVIHQFAPVDGPSAVAAFLDHWRPNVGVFVESELWPNLLTTAQKRGVPLALVSARITDKTAQGWRKAPGMARALMNGFSHVWPQDQDSADRLTALGARVDGQVNLKLSGEPLPYDRGEFARLSALIDDRPVVVAASTHEHEEMAIVGALDHLADRLFLIVVPRHPERANAIAEALSHDGYGFARRSQGQPICDQTDIYLADTLGELGLFLRLADVVVMGGSFAPALGGGAVGGHNPLEPARLAKPIVTGPDASNWQAVTRMLKQAGGLVSVLSPAELPSVVGPMLADPDAARDMGERARRSAEAAAAGLDRLWLALQTHLPAAPSRRRP</sequence>
<dbReference type="EC" id="2.4.99.12" evidence="3 10"/>
<feature type="site" description="Transition state stabilizer" evidence="9">
    <location>
        <position position="210"/>
    </location>
</feature>
<dbReference type="GO" id="GO:0005886">
    <property type="term" value="C:plasma membrane"/>
    <property type="evidence" value="ECO:0007669"/>
    <property type="project" value="UniProtKB-SubCell"/>
</dbReference>
<keyword evidence="13" id="KW-1185">Reference proteome</keyword>
<dbReference type="Proteomes" id="UP000077603">
    <property type="component" value="Chromosome"/>
</dbReference>
<comment type="function">
    <text evidence="1 10">Involved in lipopolysaccharide (LPS) biosynthesis. Catalyzes the transfer of 3-deoxy-D-manno-octulosonate (Kdo) residue(s) from CMP-Kdo to lipid IV(A), the tetraacyldisaccharide-1,4'-bisphosphate precursor of lipid A.</text>
</comment>
<dbReference type="OrthoDB" id="9789797at2"/>
<name>A0A172Y6Y5_9CAUL</name>
<dbReference type="UniPathway" id="UPA00958"/>
<dbReference type="Gene3D" id="3.40.50.11720">
    <property type="entry name" value="3-Deoxy-D-manno-octulosonic-acid transferase, N-terminal domain"/>
    <property type="match status" value="1"/>
</dbReference>
<dbReference type="KEGG" id="bne:DA69_08770"/>
<evidence type="ECO:0000256" key="4">
    <source>
        <dbReference type="ARBA" id="ARBA00019077"/>
    </source>
</evidence>
<feature type="domain" description="3-deoxy-D-manno-octulosonic-acid transferase N-terminal" evidence="11">
    <location>
        <begin position="38"/>
        <end position="207"/>
    </location>
</feature>
<dbReference type="GO" id="GO:0043842">
    <property type="term" value="F:Kdo transferase activity"/>
    <property type="evidence" value="ECO:0007669"/>
    <property type="project" value="UniProtKB-EC"/>
</dbReference>
<keyword evidence="10" id="KW-0472">Membrane</keyword>
<evidence type="ECO:0000313" key="12">
    <source>
        <dbReference type="EMBL" id="ANF54825.1"/>
    </source>
</evidence>
<dbReference type="InterPro" id="IPR038107">
    <property type="entry name" value="Glycos_transf_N_sf"/>
</dbReference>
<dbReference type="InterPro" id="IPR039901">
    <property type="entry name" value="Kdotransferase"/>
</dbReference>
<dbReference type="EMBL" id="CP015614">
    <property type="protein sequence ID" value="ANF54825.1"/>
    <property type="molecule type" value="Genomic_DNA"/>
</dbReference>
<proteinExistence type="inferred from homology"/>
<evidence type="ECO:0000256" key="2">
    <source>
        <dbReference type="ARBA" id="ARBA00004713"/>
    </source>
</evidence>
<gene>
    <name evidence="12" type="ORF">DA69_08770</name>
</gene>
<comment type="subcellular location">
    <subcellularLocation>
        <location evidence="10">Cell membrane</location>
    </subcellularLocation>
</comment>
<dbReference type="InterPro" id="IPR007507">
    <property type="entry name" value="Glycos_transf_N"/>
</dbReference>
<dbReference type="AlphaFoldDB" id="A0A172Y6Y5"/>
<evidence type="ECO:0000313" key="13">
    <source>
        <dbReference type="Proteomes" id="UP000077603"/>
    </source>
</evidence>
<accession>A0A172Y6Y5</accession>
<comment type="catalytic activity">
    <reaction evidence="7 10">
        <text>lipid IVA (E. coli) + CMP-3-deoxy-beta-D-manno-octulosonate = alpha-Kdo-(2-&gt;6)-lipid IVA (E. coli) + CMP + H(+)</text>
        <dbReference type="Rhea" id="RHEA:28066"/>
        <dbReference type="ChEBI" id="CHEBI:15378"/>
        <dbReference type="ChEBI" id="CHEBI:58603"/>
        <dbReference type="ChEBI" id="CHEBI:60364"/>
        <dbReference type="ChEBI" id="CHEBI:60377"/>
        <dbReference type="ChEBI" id="CHEBI:85987"/>
        <dbReference type="EC" id="2.4.99.12"/>
    </reaction>
</comment>
<keyword evidence="5 10" id="KW-0808">Transferase</keyword>
<evidence type="ECO:0000256" key="1">
    <source>
        <dbReference type="ARBA" id="ARBA00003394"/>
    </source>
</evidence>
<dbReference type="PANTHER" id="PTHR42755:SF1">
    <property type="entry name" value="3-DEOXY-D-MANNO-OCTULOSONIC ACID TRANSFERASE, MITOCHONDRIAL-RELATED"/>
    <property type="match status" value="1"/>
</dbReference>
<feature type="site" description="Transition state stabilizer" evidence="9">
    <location>
        <position position="135"/>
    </location>
</feature>
<feature type="active site" description="Proton acceptor" evidence="8">
    <location>
        <position position="65"/>
    </location>
</feature>
<dbReference type="RefSeq" id="WP_025978349.1">
    <property type="nucleotide sequence ID" value="NZ_CP015614.1"/>
</dbReference>
<evidence type="ECO:0000256" key="3">
    <source>
        <dbReference type="ARBA" id="ARBA00012621"/>
    </source>
</evidence>
<dbReference type="Gene3D" id="3.40.50.2000">
    <property type="entry name" value="Glycogen Phosphorylase B"/>
    <property type="match status" value="1"/>
</dbReference>
<keyword evidence="10" id="KW-0448">Lipopolysaccharide biosynthesis</keyword>
<dbReference type="eggNOG" id="COG1519">
    <property type="taxonomic scope" value="Bacteria"/>
</dbReference>
<protein>
    <recommendedName>
        <fullName evidence="4 10">3-deoxy-D-manno-octulosonic acid transferase</fullName>
        <shortName evidence="10">Kdo transferase</shortName>
        <ecNumber evidence="3 10">2.4.99.12</ecNumber>
    </recommendedName>
    <alternativeName>
        <fullName evidence="6 10">Lipid IV(A) 3-deoxy-D-manno-octulosonic acid transferase</fullName>
    </alternativeName>
</protein>
<comment type="similarity">
    <text evidence="10">Belongs to the glycosyltransferase group 1 family.</text>
</comment>
<evidence type="ECO:0000256" key="5">
    <source>
        <dbReference type="ARBA" id="ARBA00022679"/>
    </source>
</evidence>
<dbReference type="GO" id="GO:0009245">
    <property type="term" value="P:lipid A biosynthetic process"/>
    <property type="evidence" value="ECO:0007669"/>
    <property type="project" value="TreeGrafter"/>
</dbReference>
<dbReference type="Pfam" id="PF04413">
    <property type="entry name" value="Glycos_transf_N"/>
    <property type="match status" value="1"/>
</dbReference>
<keyword evidence="10" id="KW-1003">Cell membrane</keyword>
<reference evidence="12 13" key="1">
    <citation type="journal article" date="2014" name="Genome Announc.">
        <title>Genome Sequence of a Promising Hydrogen-Producing Facultative Anaerobic Bacterium, Brevundimonas naejangsanensis Strain B1.</title>
        <authorList>
            <person name="Su H."/>
            <person name="Zhang T."/>
            <person name="Bao M."/>
            <person name="Jiang Y."/>
            <person name="Wang Y."/>
            <person name="Tan T."/>
        </authorList>
    </citation>
    <scope>NUCLEOTIDE SEQUENCE [LARGE SCALE GENOMIC DNA]</scope>
    <source>
        <strain evidence="12 13">B1</strain>
    </source>
</reference>
<evidence type="ECO:0000256" key="8">
    <source>
        <dbReference type="PIRSR" id="PIRSR639901-1"/>
    </source>
</evidence>
<dbReference type="PANTHER" id="PTHR42755">
    <property type="entry name" value="3-DEOXY-MANNO-OCTULOSONATE CYTIDYLYLTRANSFERASE"/>
    <property type="match status" value="1"/>
</dbReference>